<evidence type="ECO:0000256" key="4">
    <source>
        <dbReference type="ARBA" id="ARBA00022741"/>
    </source>
</evidence>
<dbReference type="Gene3D" id="3.40.50.300">
    <property type="entry name" value="P-loop containing nucleotide triphosphate hydrolases"/>
    <property type="match status" value="1"/>
</dbReference>
<dbReference type="GO" id="GO:0003723">
    <property type="term" value="F:RNA binding"/>
    <property type="evidence" value="ECO:0007669"/>
    <property type="project" value="InterPro"/>
</dbReference>
<dbReference type="SUPFAM" id="SSF52540">
    <property type="entry name" value="P-loop containing nucleoside triphosphate hydrolases"/>
    <property type="match status" value="1"/>
</dbReference>
<dbReference type="Proteomes" id="UP000663499">
    <property type="component" value="Chromosome"/>
</dbReference>
<evidence type="ECO:0000256" key="6">
    <source>
        <dbReference type="ARBA" id="ARBA00023134"/>
    </source>
</evidence>
<accession>A0A974XEB8</accession>
<dbReference type="CDD" id="cd15491">
    <property type="entry name" value="selB_III"/>
    <property type="match status" value="1"/>
</dbReference>
<evidence type="ECO:0000256" key="3">
    <source>
        <dbReference type="ARBA" id="ARBA00022490"/>
    </source>
</evidence>
<evidence type="ECO:0000256" key="1">
    <source>
        <dbReference type="ARBA" id="ARBA00004496"/>
    </source>
</evidence>
<feature type="domain" description="Tr-type G" evidence="10">
    <location>
        <begin position="1"/>
        <end position="177"/>
    </location>
</feature>
<comment type="function">
    <text evidence="7">Translation factor necessary for the incorporation of selenocysteine into proteins. It probably replaces EF-Tu for the insertion of selenocysteine directed by the UGA codon. SelB binds GTP and GDP.</text>
</comment>
<dbReference type="InterPro" id="IPR005225">
    <property type="entry name" value="Small_GTP-bd"/>
</dbReference>
<keyword evidence="3" id="KW-0963">Cytoplasm</keyword>
<dbReference type="GO" id="GO:0005829">
    <property type="term" value="C:cytosol"/>
    <property type="evidence" value="ECO:0007669"/>
    <property type="project" value="TreeGrafter"/>
</dbReference>
<sequence length="639" mass="71578">MKHITIGTAGHIDHGKTALVKRLTGTDTDRLAEEQDRGMTIELGFAFLQLASGNQVSIVDVPGHEKFVKTMVAGVTGIDIVLLIIAADEGIMPQTIEHLDILSVLGLSKGVVALTKSDLVDQKTLDQRIREIRKYLKDTPLESLPVIPVSSKTGAGIDDLLIKIDELAIQTREKSPTSLFRLPVDRVFTMTGHGTIVTGTISGGTVTKGDPVQILPEGLTTKVRNIQVRNQSVDQAYGGDRCALNLASIEKKDLQRGSVVLESGNFRTTSLLDARVQMVPGSNGLVHNQRVHFHTGTTAVLARVRLLGADKIDAGEKGYVQLRLEEPVAAFRADRFILRSFSPVHTIGGGRLLLHHTRNRKRFDSTSMKELAFLDLGTDKEVIQWLIQSSSSLMDVESIYLETLIDRDRIKEMLEELVVEGVIYAMGSTGKYYSLAWCDEMLKELEGVFHRFYNKNPYRYQISKEALRKKEFPFLSNKDFDGMLEIMSAMSSLRLEEKFVHLHKEKRLDEISDLVEVARTRQLFETPDLPTLSPAQVAEETSLPIAVAEEILHFFISIGYLVELEKGVFCSRRSLEMIYQTVVDAIQKEKSITVARLRDLLGTGRKTAIYFLEYFDAVRVTKRDGNDRIPGPRFRDFLH</sequence>
<dbReference type="Pfam" id="PF09106">
    <property type="entry name" value="WHD_2nd_SelB"/>
    <property type="match status" value="1"/>
</dbReference>
<dbReference type="CDD" id="cd04171">
    <property type="entry name" value="SelB"/>
    <property type="match status" value="1"/>
</dbReference>
<dbReference type="SUPFAM" id="SSF46785">
    <property type="entry name" value="Winged helix' DNA-binding domain"/>
    <property type="match status" value="2"/>
</dbReference>
<dbReference type="Gene3D" id="2.40.30.10">
    <property type="entry name" value="Translation factors"/>
    <property type="match status" value="1"/>
</dbReference>
<dbReference type="InterPro" id="IPR000591">
    <property type="entry name" value="DEP_dom"/>
</dbReference>
<evidence type="ECO:0000256" key="7">
    <source>
        <dbReference type="ARBA" id="ARBA00025526"/>
    </source>
</evidence>
<dbReference type="InterPro" id="IPR057335">
    <property type="entry name" value="Beta-barrel_SelB"/>
</dbReference>
<keyword evidence="6" id="KW-0342">GTP-binding</keyword>
<dbReference type="GO" id="GO:0005525">
    <property type="term" value="F:GTP binding"/>
    <property type="evidence" value="ECO:0007669"/>
    <property type="project" value="UniProtKB-KW"/>
</dbReference>
<gene>
    <name evidence="11" type="primary">selB</name>
    <name evidence="11" type="ORF">J0B03_10790</name>
</gene>
<dbReference type="SUPFAM" id="SSF50465">
    <property type="entry name" value="EF-Tu/eEF-1alpha/eIF2-gamma C-terminal domain"/>
    <property type="match status" value="1"/>
</dbReference>
<evidence type="ECO:0000259" key="9">
    <source>
        <dbReference type="PROSITE" id="PS50186"/>
    </source>
</evidence>
<dbReference type="Pfam" id="PF09107">
    <property type="entry name" value="WHD_3rd_SelB"/>
    <property type="match status" value="1"/>
</dbReference>
<evidence type="ECO:0000256" key="8">
    <source>
        <dbReference type="ARBA" id="ARBA00031615"/>
    </source>
</evidence>
<dbReference type="InterPro" id="IPR015191">
    <property type="entry name" value="SelB_WHD4"/>
</dbReference>
<dbReference type="AlphaFoldDB" id="A0A974XEB8"/>
<dbReference type="Pfam" id="PF00009">
    <property type="entry name" value="GTP_EFTU"/>
    <property type="match status" value="1"/>
</dbReference>
<dbReference type="InterPro" id="IPR004535">
    <property type="entry name" value="Transl_elong_SelB"/>
</dbReference>
<dbReference type="SUPFAM" id="SSF50447">
    <property type="entry name" value="Translation proteins"/>
    <property type="match status" value="1"/>
</dbReference>
<dbReference type="InterPro" id="IPR000795">
    <property type="entry name" value="T_Tr_GTP-bd_dom"/>
</dbReference>
<dbReference type="KEGG" id="alka:J0B03_10790"/>
<proteinExistence type="predicted"/>
<dbReference type="EMBL" id="CP071444">
    <property type="protein sequence ID" value="QSX08263.1"/>
    <property type="molecule type" value="Genomic_DNA"/>
</dbReference>
<evidence type="ECO:0000256" key="2">
    <source>
        <dbReference type="ARBA" id="ARBA00015953"/>
    </source>
</evidence>
<keyword evidence="5" id="KW-0648">Protein biosynthesis</keyword>
<dbReference type="InterPro" id="IPR009000">
    <property type="entry name" value="Transl_B-barrel_sf"/>
</dbReference>
<evidence type="ECO:0000256" key="5">
    <source>
        <dbReference type="ARBA" id="ARBA00022917"/>
    </source>
</evidence>
<dbReference type="PROSITE" id="PS51722">
    <property type="entry name" value="G_TR_2"/>
    <property type="match status" value="1"/>
</dbReference>
<evidence type="ECO:0000313" key="11">
    <source>
        <dbReference type="EMBL" id="QSX08263.1"/>
    </source>
</evidence>
<dbReference type="GO" id="GO:0003746">
    <property type="term" value="F:translation elongation factor activity"/>
    <property type="evidence" value="ECO:0007669"/>
    <property type="project" value="UniProtKB-KW"/>
</dbReference>
<keyword evidence="12" id="KW-1185">Reference proteome</keyword>
<name>A0A974XEB8_9FIRM</name>
<dbReference type="GO" id="GO:0003924">
    <property type="term" value="F:GTPase activity"/>
    <property type="evidence" value="ECO:0007669"/>
    <property type="project" value="InterPro"/>
</dbReference>
<dbReference type="PANTHER" id="PTHR43721">
    <property type="entry name" value="ELONGATION FACTOR TU-RELATED"/>
    <property type="match status" value="1"/>
</dbReference>
<keyword evidence="11" id="KW-0251">Elongation factor</keyword>
<dbReference type="CDD" id="cd03696">
    <property type="entry name" value="SelB_II"/>
    <property type="match status" value="1"/>
</dbReference>
<reference evidence="11" key="1">
    <citation type="submission" date="2021-03" db="EMBL/GenBank/DDBJ databases">
        <title>Alkalibacter marinus sp. nov., isolated from tidal flat sediment.</title>
        <authorList>
            <person name="Namirimu T."/>
            <person name="Yang J.-A."/>
            <person name="Yang S.-H."/>
            <person name="Kim Y.-J."/>
            <person name="Kwon K.K."/>
        </authorList>
    </citation>
    <scope>NUCLEOTIDE SEQUENCE</scope>
    <source>
        <strain evidence="11">ES005</strain>
    </source>
</reference>
<dbReference type="PROSITE" id="PS50186">
    <property type="entry name" value="DEP"/>
    <property type="match status" value="1"/>
</dbReference>
<dbReference type="InterPro" id="IPR036390">
    <property type="entry name" value="WH_DNA-bd_sf"/>
</dbReference>
<dbReference type="GO" id="GO:0035556">
    <property type="term" value="P:intracellular signal transduction"/>
    <property type="evidence" value="ECO:0007669"/>
    <property type="project" value="InterPro"/>
</dbReference>
<dbReference type="PRINTS" id="PR00315">
    <property type="entry name" value="ELONGATNFCT"/>
</dbReference>
<dbReference type="Pfam" id="PF03144">
    <property type="entry name" value="GTP_EFTU_D2"/>
    <property type="match status" value="1"/>
</dbReference>
<dbReference type="Pfam" id="PF25461">
    <property type="entry name" value="Beta-barrel_SelB"/>
    <property type="match status" value="1"/>
</dbReference>
<dbReference type="InterPro" id="IPR009001">
    <property type="entry name" value="Transl_elong_EF1A/Init_IF2_C"/>
</dbReference>
<dbReference type="NCBIfam" id="TIGR00231">
    <property type="entry name" value="small_GTP"/>
    <property type="match status" value="1"/>
</dbReference>
<dbReference type="NCBIfam" id="TIGR00475">
    <property type="entry name" value="selB"/>
    <property type="match status" value="1"/>
</dbReference>
<dbReference type="InterPro" id="IPR036388">
    <property type="entry name" value="WH-like_DNA-bd_sf"/>
</dbReference>
<dbReference type="GO" id="GO:0001514">
    <property type="term" value="P:selenocysteine incorporation"/>
    <property type="evidence" value="ECO:0007669"/>
    <property type="project" value="InterPro"/>
</dbReference>
<dbReference type="Gene3D" id="1.10.10.2770">
    <property type="match status" value="1"/>
</dbReference>
<dbReference type="InterPro" id="IPR050055">
    <property type="entry name" value="EF-Tu_GTPase"/>
</dbReference>
<evidence type="ECO:0000313" key="12">
    <source>
        <dbReference type="Proteomes" id="UP000663499"/>
    </source>
</evidence>
<organism evidence="11 12">
    <name type="scientific">Alkalibacter rhizosphaerae</name>
    <dbReference type="NCBI Taxonomy" id="2815577"/>
    <lineage>
        <taxon>Bacteria</taxon>
        <taxon>Bacillati</taxon>
        <taxon>Bacillota</taxon>
        <taxon>Clostridia</taxon>
        <taxon>Eubacteriales</taxon>
        <taxon>Eubacteriaceae</taxon>
        <taxon>Alkalibacter</taxon>
    </lineage>
</organism>
<dbReference type="InterPro" id="IPR027417">
    <property type="entry name" value="P-loop_NTPase"/>
</dbReference>
<dbReference type="PANTHER" id="PTHR43721:SF22">
    <property type="entry name" value="ELONGATION FACTOR TU, MITOCHONDRIAL"/>
    <property type="match status" value="1"/>
</dbReference>
<protein>
    <recommendedName>
        <fullName evidence="2">Selenocysteine-specific elongation factor</fullName>
    </recommendedName>
    <alternativeName>
        <fullName evidence="8">SelB translation factor</fullName>
    </alternativeName>
</protein>
<comment type="subcellular location">
    <subcellularLocation>
        <location evidence="1">Cytoplasm</location>
    </subcellularLocation>
</comment>
<feature type="domain" description="DEP" evidence="9">
    <location>
        <begin position="378"/>
        <end position="454"/>
    </location>
</feature>
<dbReference type="InterPro" id="IPR004161">
    <property type="entry name" value="EFTu-like_2"/>
</dbReference>
<dbReference type="InterPro" id="IPR015190">
    <property type="entry name" value="Elong_fac_SelB-wing-hlx_typ-2"/>
</dbReference>
<evidence type="ECO:0000259" key="10">
    <source>
        <dbReference type="PROSITE" id="PS51722"/>
    </source>
</evidence>
<dbReference type="RefSeq" id="WP_207299605.1">
    <property type="nucleotide sequence ID" value="NZ_CP071444.1"/>
</dbReference>
<keyword evidence="4" id="KW-0547">Nucleotide-binding</keyword>
<dbReference type="Gene3D" id="1.10.10.10">
    <property type="entry name" value="Winged helix-like DNA-binding domain superfamily/Winged helix DNA-binding domain"/>
    <property type="match status" value="1"/>
</dbReference>